<accession>A0A4S4LVR6</accession>
<keyword evidence="2" id="KW-1185">Reference proteome</keyword>
<reference evidence="1 2" key="1">
    <citation type="submission" date="2019-02" db="EMBL/GenBank/DDBJ databases">
        <title>Genome sequencing of the rare red list fungi Bondarzewia mesenterica.</title>
        <authorList>
            <person name="Buettner E."/>
            <person name="Kellner H."/>
        </authorList>
    </citation>
    <scope>NUCLEOTIDE SEQUENCE [LARGE SCALE GENOMIC DNA]</scope>
    <source>
        <strain evidence="1 2">DSM 108281</strain>
    </source>
</reference>
<dbReference type="Proteomes" id="UP000310158">
    <property type="component" value="Unassembled WGS sequence"/>
</dbReference>
<proteinExistence type="predicted"/>
<dbReference type="AlphaFoldDB" id="A0A4S4LVR6"/>
<dbReference type="InterPro" id="IPR027417">
    <property type="entry name" value="P-loop_NTPase"/>
</dbReference>
<protein>
    <submittedName>
        <fullName evidence="1">Uncharacterized protein</fullName>
    </submittedName>
</protein>
<evidence type="ECO:0000313" key="1">
    <source>
        <dbReference type="EMBL" id="THH16187.1"/>
    </source>
</evidence>
<sequence length="287" mass="31489">MCFCDAHGSTPTPSNPLHISFMMPPYYPQMASTASQLLLKASTAPNTANHLPTAQQLPPSNALFIYSIVPTHDAQIDTKSGSEVGIADISRRGFTAIAHAAMFTTTSISLWHAAQLQGMDGRRANALRWLDIGYTTDLVRKSRSLSIVIWCRPHIIYLDELTNYLDRSMLIIIHKCDFSELICKEVEGQGSGLHIDKKDGQEKDQYDAMAEAGISSSIIDLNNWYQHLKDPTDLLPAYNGDVKAYSGLISSSTSSSTTSSPTSLITPSFLHLLYILMHPPSNDLTAS</sequence>
<dbReference type="EMBL" id="SGPL01000170">
    <property type="protein sequence ID" value="THH16187.1"/>
    <property type="molecule type" value="Genomic_DNA"/>
</dbReference>
<name>A0A4S4LVR6_9AGAM</name>
<evidence type="ECO:0000313" key="2">
    <source>
        <dbReference type="Proteomes" id="UP000310158"/>
    </source>
</evidence>
<dbReference type="Gene3D" id="3.40.50.300">
    <property type="entry name" value="P-loop containing nucleotide triphosphate hydrolases"/>
    <property type="match status" value="1"/>
</dbReference>
<organism evidence="1 2">
    <name type="scientific">Bondarzewia mesenterica</name>
    <dbReference type="NCBI Taxonomy" id="1095465"/>
    <lineage>
        <taxon>Eukaryota</taxon>
        <taxon>Fungi</taxon>
        <taxon>Dikarya</taxon>
        <taxon>Basidiomycota</taxon>
        <taxon>Agaricomycotina</taxon>
        <taxon>Agaricomycetes</taxon>
        <taxon>Russulales</taxon>
        <taxon>Bondarzewiaceae</taxon>
        <taxon>Bondarzewia</taxon>
    </lineage>
</organism>
<gene>
    <name evidence="1" type="ORF">EW146_g4415</name>
</gene>
<comment type="caution">
    <text evidence="1">The sequence shown here is derived from an EMBL/GenBank/DDBJ whole genome shotgun (WGS) entry which is preliminary data.</text>
</comment>